<accession>A0A417XW07</accession>
<dbReference type="Pfam" id="PF00067">
    <property type="entry name" value="p450"/>
    <property type="match status" value="2"/>
</dbReference>
<evidence type="ECO:0000256" key="1">
    <source>
        <dbReference type="ARBA" id="ARBA00010617"/>
    </source>
</evidence>
<gene>
    <name evidence="8" type="ORF">D0Z08_24520</name>
</gene>
<dbReference type="Gene3D" id="1.10.630.10">
    <property type="entry name" value="Cytochrome P450"/>
    <property type="match status" value="1"/>
</dbReference>
<keyword evidence="9" id="KW-1185">Reference proteome</keyword>
<dbReference type="PRINTS" id="PR00385">
    <property type="entry name" value="P450"/>
</dbReference>
<evidence type="ECO:0000313" key="8">
    <source>
        <dbReference type="EMBL" id="RHW24485.1"/>
    </source>
</evidence>
<dbReference type="GO" id="GO:0020037">
    <property type="term" value="F:heme binding"/>
    <property type="evidence" value="ECO:0007669"/>
    <property type="project" value="InterPro"/>
</dbReference>
<protein>
    <submittedName>
        <fullName evidence="8">Cytochrome P450</fullName>
    </submittedName>
</protein>
<reference evidence="8 9" key="1">
    <citation type="submission" date="2018-09" db="EMBL/GenBank/DDBJ databases">
        <title>Genome sequencing of Nocardioides immobilis CCTCC AB 2017083 for comparison to Nocardioides silvaticus.</title>
        <authorList>
            <person name="Li C."/>
            <person name="Wang G."/>
        </authorList>
    </citation>
    <scope>NUCLEOTIDE SEQUENCE [LARGE SCALE GENOMIC DNA]</scope>
    <source>
        <strain evidence="8 9">CCTCC AB 2017083</strain>
    </source>
</reference>
<dbReference type="CDD" id="cd11078">
    <property type="entry name" value="CYP130-like"/>
    <property type="match status" value="1"/>
</dbReference>
<dbReference type="GO" id="GO:0036199">
    <property type="term" value="F:cholest-4-en-3-one 26-monooxygenase activity"/>
    <property type="evidence" value="ECO:0007669"/>
    <property type="project" value="TreeGrafter"/>
</dbReference>
<dbReference type="InterPro" id="IPR036396">
    <property type="entry name" value="Cyt_P450_sf"/>
</dbReference>
<dbReference type="GO" id="GO:0008395">
    <property type="term" value="F:steroid hydroxylase activity"/>
    <property type="evidence" value="ECO:0007669"/>
    <property type="project" value="TreeGrafter"/>
</dbReference>
<proteinExistence type="inferred from homology"/>
<keyword evidence="2 7" id="KW-0349">Heme</keyword>
<dbReference type="PROSITE" id="PS00086">
    <property type="entry name" value="CYTOCHROME_P450"/>
    <property type="match status" value="1"/>
</dbReference>
<evidence type="ECO:0000313" key="9">
    <source>
        <dbReference type="Proteomes" id="UP000283644"/>
    </source>
</evidence>
<dbReference type="SUPFAM" id="SSF48264">
    <property type="entry name" value="Cytochrome P450"/>
    <property type="match status" value="1"/>
</dbReference>
<dbReference type="PANTHER" id="PTHR46696">
    <property type="entry name" value="P450, PUTATIVE (EUROFUNG)-RELATED"/>
    <property type="match status" value="1"/>
</dbReference>
<comment type="similarity">
    <text evidence="1 7">Belongs to the cytochrome P450 family.</text>
</comment>
<dbReference type="InterPro" id="IPR017972">
    <property type="entry name" value="Cyt_P450_CS"/>
</dbReference>
<dbReference type="PANTHER" id="PTHR46696:SF4">
    <property type="entry name" value="BIOTIN BIOSYNTHESIS CYTOCHROME P450"/>
    <property type="match status" value="1"/>
</dbReference>
<sequence>MSISTSSTTDTRPPLLFDPYDYDFHEDPYPLYARLRDEAPLYYSERDDFWVLSRHADVFAAFRDDVTFSNRMGVTLDPSAWNPEAHRVMSFLALDGKAQSRIRKLVSAAFTPRRVRELEPQVQRLTEHYLERLFAGNAAEGEADWIGELAGKLPMDVISELMGVPVADRDEVRRLADLLVHREAGVRDVPPAGMEAAIELFNYYGAMVKERRVRPSDDLTSALVEAEIDGDRLTDNEINAFLCLMVVAGNETTTKLLGNALFHLAAHPDQRAAVLDRGGPDLVVPWVEETLRHDNSTQMLARYVTADVELHGRTLPAGSKLLLLIGSANRDERVFTRPSEYDIHRSKDELGESLAFGTGRHFCLGANLARLEARVVLAELVRRVERFEVHADRAVRVHSVNVRGFAQLPTTFTERGAR</sequence>
<dbReference type="GO" id="GO:0006707">
    <property type="term" value="P:cholesterol catabolic process"/>
    <property type="evidence" value="ECO:0007669"/>
    <property type="project" value="TreeGrafter"/>
</dbReference>
<organism evidence="8 9">
    <name type="scientific">Nocardioides immobilis</name>
    <dbReference type="NCBI Taxonomy" id="2049295"/>
    <lineage>
        <taxon>Bacteria</taxon>
        <taxon>Bacillati</taxon>
        <taxon>Actinomycetota</taxon>
        <taxon>Actinomycetes</taxon>
        <taxon>Propionibacteriales</taxon>
        <taxon>Nocardioidaceae</taxon>
        <taxon>Nocardioides</taxon>
    </lineage>
</organism>
<evidence type="ECO:0000256" key="7">
    <source>
        <dbReference type="RuleBase" id="RU000461"/>
    </source>
</evidence>
<comment type="caution">
    <text evidence="8">The sequence shown here is derived from an EMBL/GenBank/DDBJ whole genome shotgun (WGS) entry which is preliminary data.</text>
</comment>
<dbReference type="OrthoDB" id="502624at2"/>
<dbReference type="FunFam" id="1.10.630.10:FF:000018">
    <property type="entry name" value="Cytochrome P450 monooxygenase"/>
    <property type="match status" value="1"/>
</dbReference>
<evidence type="ECO:0000256" key="5">
    <source>
        <dbReference type="ARBA" id="ARBA00023004"/>
    </source>
</evidence>
<dbReference type="EMBL" id="QXGH01000032">
    <property type="protein sequence ID" value="RHW24485.1"/>
    <property type="molecule type" value="Genomic_DNA"/>
</dbReference>
<dbReference type="RefSeq" id="WP_118927909.1">
    <property type="nucleotide sequence ID" value="NZ_QXGH01000032.1"/>
</dbReference>
<dbReference type="PRINTS" id="PR00359">
    <property type="entry name" value="BP450"/>
</dbReference>
<keyword evidence="5 7" id="KW-0408">Iron</keyword>
<evidence type="ECO:0000256" key="4">
    <source>
        <dbReference type="ARBA" id="ARBA00023002"/>
    </source>
</evidence>
<keyword evidence="4 7" id="KW-0560">Oxidoreductase</keyword>
<name>A0A417XW07_9ACTN</name>
<keyword evidence="3 7" id="KW-0479">Metal-binding</keyword>
<dbReference type="AlphaFoldDB" id="A0A417XW07"/>
<dbReference type="InterPro" id="IPR002397">
    <property type="entry name" value="Cyt_P450_B"/>
</dbReference>
<dbReference type="GO" id="GO:0005506">
    <property type="term" value="F:iron ion binding"/>
    <property type="evidence" value="ECO:0007669"/>
    <property type="project" value="InterPro"/>
</dbReference>
<evidence type="ECO:0000256" key="3">
    <source>
        <dbReference type="ARBA" id="ARBA00022723"/>
    </source>
</evidence>
<evidence type="ECO:0000256" key="6">
    <source>
        <dbReference type="ARBA" id="ARBA00023033"/>
    </source>
</evidence>
<evidence type="ECO:0000256" key="2">
    <source>
        <dbReference type="ARBA" id="ARBA00022617"/>
    </source>
</evidence>
<dbReference type="Proteomes" id="UP000283644">
    <property type="component" value="Unassembled WGS sequence"/>
</dbReference>
<keyword evidence="6 7" id="KW-0503">Monooxygenase</keyword>
<dbReference type="InterPro" id="IPR001128">
    <property type="entry name" value="Cyt_P450"/>
</dbReference>